<evidence type="ECO:0000313" key="3">
    <source>
        <dbReference type="Proteomes" id="UP000659654"/>
    </source>
</evidence>
<dbReference type="WBParaSite" id="BXY_0616800.1">
    <property type="protein sequence ID" value="BXY_0616800.1"/>
    <property type="gene ID" value="BXY_0616800"/>
</dbReference>
<reference evidence="1" key="2">
    <citation type="submission" date="2020-09" db="EMBL/GenBank/DDBJ databases">
        <authorList>
            <person name="Kikuchi T."/>
        </authorList>
    </citation>
    <scope>NUCLEOTIDE SEQUENCE</scope>
    <source>
        <strain evidence="1">Ka4C1</strain>
    </source>
</reference>
<dbReference type="AlphaFoldDB" id="A0A1I7RZJ7"/>
<dbReference type="Gene3D" id="2.40.70.10">
    <property type="entry name" value="Acid Proteases"/>
    <property type="match status" value="1"/>
</dbReference>
<keyword evidence="3" id="KW-1185">Reference proteome</keyword>
<dbReference type="Proteomes" id="UP000659654">
    <property type="component" value="Unassembled WGS sequence"/>
</dbReference>
<dbReference type="InterPro" id="IPR021109">
    <property type="entry name" value="Peptidase_aspartic_dom_sf"/>
</dbReference>
<proteinExistence type="predicted"/>
<dbReference type="EMBL" id="CAJFDI010000003">
    <property type="protein sequence ID" value="CAD5222896.1"/>
    <property type="molecule type" value="Genomic_DNA"/>
</dbReference>
<dbReference type="SUPFAM" id="SSF50630">
    <property type="entry name" value="Acid proteases"/>
    <property type="match status" value="1"/>
</dbReference>
<evidence type="ECO:0000313" key="1">
    <source>
        <dbReference type="EMBL" id="CAD5222896.1"/>
    </source>
</evidence>
<gene>
    <name evidence="1" type="ORF">BXYJ_LOCUS7708</name>
</gene>
<accession>A0A1I7RZJ7</accession>
<dbReference type="EMBL" id="CAJFCV020000003">
    <property type="protein sequence ID" value="CAG9111311.1"/>
    <property type="molecule type" value="Genomic_DNA"/>
</dbReference>
<organism evidence="2 4">
    <name type="scientific">Bursaphelenchus xylophilus</name>
    <name type="common">Pinewood nematode worm</name>
    <name type="synonym">Aphelenchoides xylophilus</name>
    <dbReference type="NCBI Taxonomy" id="6326"/>
    <lineage>
        <taxon>Eukaryota</taxon>
        <taxon>Metazoa</taxon>
        <taxon>Ecdysozoa</taxon>
        <taxon>Nematoda</taxon>
        <taxon>Chromadorea</taxon>
        <taxon>Rhabditida</taxon>
        <taxon>Tylenchina</taxon>
        <taxon>Tylenchomorpha</taxon>
        <taxon>Aphelenchoidea</taxon>
        <taxon>Aphelenchoididae</taxon>
        <taxon>Bursaphelenchus</taxon>
    </lineage>
</organism>
<evidence type="ECO:0000313" key="4">
    <source>
        <dbReference type="WBParaSite" id="BXY_0616800.1"/>
    </source>
</evidence>
<sequence length="372" mass="42731">MKALHFPGNSFLIGTTKSQRSFIFDATTPEITVPDAHCTRRYSTCKKFCNVRKSSDFIAKLSCSADLQGPMCSDVLCQRSSNRCGVRYSRLQSQFYYNKLRIFSQFWSSPNSDDVGVWAEDVISVQPLPGTDGEWRFIRLGTQPLVLKIPVAAFFDTRGMREIGTIGLGRQPKIKNIVQILYENREIPYPAVTISMPKERLGIAQNFYFSFGDYNDKHCTANWESVEAIGDREWMFDGLEAGFLDYQSSRGFRVILTTSDVIHMPKRVMDDFLERGVLAYTSKYSGEFNVYKINDTMAARAFQNYFQITPSLRFDMEMSDILFAREDDYVIQANWIEPNPDNVDWAVGKMILYNNCVVLDYKKNILAFSKNK</sequence>
<name>A0A1I7RZJ7_BURXY</name>
<reference evidence="4" key="1">
    <citation type="submission" date="2016-11" db="UniProtKB">
        <authorList>
            <consortium name="WormBaseParasite"/>
        </authorList>
    </citation>
    <scope>IDENTIFICATION</scope>
</reference>
<dbReference type="Proteomes" id="UP000095284">
    <property type="component" value="Unplaced"/>
</dbReference>
<dbReference type="Proteomes" id="UP000582659">
    <property type="component" value="Unassembled WGS sequence"/>
</dbReference>
<protein>
    <submittedName>
        <fullName evidence="1">(pine wood nematode) hypothetical protein</fullName>
    </submittedName>
</protein>
<evidence type="ECO:0000313" key="2">
    <source>
        <dbReference type="Proteomes" id="UP000095284"/>
    </source>
</evidence>